<dbReference type="AlphaFoldDB" id="A0A1T4XTK9"/>
<evidence type="ECO:0000313" key="5">
    <source>
        <dbReference type="Proteomes" id="UP000190774"/>
    </source>
</evidence>
<protein>
    <recommendedName>
        <fullName evidence="3">Gamma-butyrobetaine hydroxylase-like N-terminal domain-containing protein</fullName>
    </recommendedName>
</protein>
<dbReference type="PANTHER" id="PTHR35303">
    <property type="entry name" value="OS02G0197800 PROTEIN"/>
    <property type="match status" value="1"/>
</dbReference>
<dbReference type="EMBL" id="FUYE01000005">
    <property type="protein sequence ID" value="SKA92743.1"/>
    <property type="molecule type" value="Genomic_DNA"/>
</dbReference>
<dbReference type="Proteomes" id="UP000190774">
    <property type="component" value="Unassembled WGS sequence"/>
</dbReference>
<dbReference type="RefSeq" id="WP_078813122.1">
    <property type="nucleotide sequence ID" value="NZ_FUYE01000005.1"/>
</dbReference>
<evidence type="ECO:0000313" key="4">
    <source>
        <dbReference type="EMBL" id="SKA92743.1"/>
    </source>
</evidence>
<proteinExistence type="predicted"/>
<accession>A0A1T4XTK9</accession>
<dbReference type="GO" id="GO:0046872">
    <property type="term" value="F:metal ion binding"/>
    <property type="evidence" value="ECO:0007669"/>
    <property type="project" value="UniProtKB-KW"/>
</dbReference>
<name>A0A1T4XTK9_9BACT</name>
<feature type="domain" description="Gamma-butyrobetaine hydroxylase-like N-terminal" evidence="3">
    <location>
        <begin position="12"/>
        <end position="93"/>
    </location>
</feature>
<dbReference type="OrthoDB" id="9794178at2"/>
<evidence type="ECO:0000259" key="3">
    <source>
        <dbReference type="Pfam" id="PF06155"/>
    </source>
</evidence>
<dbReference type="InterPro" id="IPR010376">
    <property type="entry name" value="GBBH-like_N"/>
</dbReference>
<dbReference type="Pfam" id="PF06155">
    <property type="entry name" value="GBBH-like_N"/>
    <property type="match status" value="1"/>
</dbReference>
<evidence type="ECO:0000256" key="2">
    <source>
        <dbReference type="ARBA" id="ARBA00023004"/>
    </source>
</evidence>
<keyword evidence="1" id="KW-0479">Metal-binding</keyword>
<reference evidence="5" key="1">
    <citation type="submission" date="2017-02" db="EMBL/GenBank/DDBJ databases">
        <authorList>
            <person name="Varghese N."/>
            <person name="Submissions S."/>
        </authorList>
    </citation>
    <scope>NUCLEOTIDE SEQUENCE [LARGE SCALE GENOMIC DNA]</scope>
    <source>
        <strain evidence="5">ATCC 700200</strain>
    </source>
</reference>
<organism evidence="4 5">
    <name type="scientific">Prosthecobacter debontii</name>
    <dbReference type="NCBI Taxonomy" id="48467"/>
    <lineage>
        <taxon>Bacteria</taxon>
        <taxon>Pseudomonadati</taxon>
        <taxon>Verrucomicrobiota</taxon>
        <taxon>Verrucomicrobiia</taxon>
        <taxon>Verrucomicrobiales</taxon>
        <taxon>Verrucomicrobiaceae</taxon>
        <taxon>Prosthecobacter</taxon>
    </lineage>
</organism>
<sequence>MITPEHIELIGSEVAIRWSDQSEDYIACERLRAFSPSAETTGERDLLGRKYGGTEQKSYPGVLVRGWHLIGGYAVQFDFSDGHNTGLYTFDYLKAICRASV</sequence>
<keyword evidence="2" id="KW-0408">Iron</keyword>
<dbReference type="STRING" id="48467.SAMN02745166_01943"/>
<dbReference type="InterPro" id="IPR038492">
    <property type="entry name" value="GBBH-like_N_sf"/>
</dbReference>
<gene>
    <name evidence="4" type="ORF">SAMN02745166_01943</name>
</gene>
<keyword evidence="5" id="KW-1185">Reference proteome</keyword>
<dbReference type="Gene3D" id="3.30.2020.30">
    <property type="match status" value="1"/>
</dbReference>
<evidence type="ECO:0000256" key="1">
    <source>
        <dbReference type="ARBA" id="ARBA00022723"/>
    </source>
</evidence>